<dbReference type="OrthoDB" id="7188309at2"/>
<name>A0A545TY27_9PROT</name>
<gene>
    <name evidence="2" type="ORF">FKG95_07820</name>
</gene>
<sequence length="173" mass="18451">MKILAGFPARNVFALGVVAVALSACASADVSAIKRVDQNTINSVKVTEVNVTVETPKPHPQLKAALAEELSKSVPACSKGEKPYVMNVAVVDFEEQDVAKSIFLGDEIELSGRVELVDVATGEQIGEYFVDRSFFWGGFVGAAMMSDAERSLSEGFAESVCEEVFGVAPEKES</sequence>
<keyword evidence="3" id="KW-1185">Reference proteome</keyword>
<feature type="signal peptide" evidence="1">
    <location>
        <begin position="1"/>
        <end position="26"/>
    </location>
</feature>
<keyword evidence="1" id="KW-0732">Signal</keyword>
<proteinExistence type="predicted"/>
<organism evidence="2 3">
    <name type="scientific">Denitrobaculum tricleocarpae</name>
    <dbReference type="NCBI Taxonomy" id="2591009"/>
    <lineage>
        <taxon>Bacteria</taxon>
        <taxon>Pseudomonadati</taxon>
        <taxon>Pseudomonadota</taxon>
        <taxon>Alphaproteobacteria</taxon>
        <taxon>Rhodospirillales</taxon>
        <taxon>Rhodospirillaceae</taxon>
        <taxon>Denitrobaculum</taxon>
    </lineage>
</organism>
<dbReference type="EMBL" id="VHSH01000002">
    <property type="protein sequence ID" value="TQV82122.1"/>
    <property type="molecule type" value="Genomic_DNA"/>
</dbReference>
<comment type="caution">
    <text evidence="2">The sequence shown here is derived from an EMBL/GenBank/DDBJ whole genome shotgun (WGS) entry which is preliminary data.</text>
</comment>
<dbReference type="Proteomes" id="UP000315252">
    <property type="component" value="Unassembled WGS sequence"/>
</dbReference>
<evidence type="ECO:0000313" key="2">
    <source>
        <dbReference type="EMBL" id="TQV82122.1"/>
    </source>
</evidence>
<dbReference type="AlphaFoldDB" id="A0A545TY27"/>
<protein>
    <recommendedName>
        <fullName evidence="4">DUF4410 domain-containing protein</fullName>
    </recommendedName>
</protein>
<dbReference type="RefSeq" id="WP_142895752.1">
    <property type="nucleotide sequence ID" value="NZ_ML660053.1"/>
</dbReference>
<accession>A0A545TY27</accession>
<evidence type="ECO:0000256" key="1">
    <source>
        <dbReference type="SAM" id="SignalP"/>
    </source>
</evidence>
<reference evidence="2 3" key="1">
    <citation type="submission" date="2019-06" db="EMBL/GenBank/DDBJ databases">
        <title>Whole genome sequence for Rhodospirillaceae sp. R148.</title>
        <authorList>
            <person name="Wang G."/>
        </authorList>
    </citation>
    <scope>NUCLEOTIDE SEQUENCE [LARGE SCALE GENOMIC DNA]</scope>
    <source>
        <strain evidence="2 3">R148</strain>
    </source>
</reference>
<evidence type="ECO:0000313" key="3">
    <source>
        <dbReference type="Proteomes" id="UP000315252"/>
    </source>
</evidence>
<evidence type="ECO:0008006" key="4">
    <source>
        <dbReference type="Google" id="ProtNLM"/>
    </source>
</evidence>
<dbReference type="PROSITE" id="PS51257">
    <property type="entry name" value="PROKAR_LIPOPROTEIN"/>
    <property type="match status" value="1"/>
</dbReference>
<feature type="chain" id="PRO_5022069431" description="DUF4410 domain-containing protein" evidence="1">
    <location>
        <begin position="27"/>
        <end position="173"/>
    </location>
</feature>